<name>A0A6C0CS13_9ZZZZ</name>
<accession>A0A6C0CS13</accession>
<reference evidence="2" key="1">
    <citation type="journal article" date="2020" name="Nature">
        <title>Giant virus diversity and host interactions through global metagenomics.</title>
        <authorList>
            <person name="Schulz F."/>
            <person name="Roux S."/>
            <person name="Paez-Espino D."/>
            <person name="Jungbluth S."/>
            <person name="Walsh D.A."/>
            <person name="Denef V.J."/>
            <person name="McMahon K.D."/>
            <person name="Konstantinidis K.T."/>
            <person name="Eloe-Fadrosh E.A."/>
            <person name="Kyrpides N.C."/>
            <person name="Woyke T."/>
        </authorList>
    </citation>
    <scope>NUCLEOTIDE SEQUENCE</scope>
    <source>
        <strain evidence="2">GVMAG-M-3300021425-30</strain>
    </source>
</reference>
<evidence type="ECO:0008006" key="3">
    <source>
        <dbReference type="Google" id="ProtNLM"/>
    </source>
</evidence>
<keyword evidence="1" id="KW-0812">Transmembrane</keyword>
<feature type="transmembrane region" description="Helical" evidence="1">
    <location>
        <begin position="312"/>
        <end position="335"/>
    </location>
</feature>
<evidence type="ECO:0000313" key="2">
    <source>
        <dbReference type="EMBL" id="QHT06650.1"/>
    </source>
</evidence>
<evidence type="ECO:0000256" key="1">
    <source>
        <dbReference type="SAM" id="Phobius"/>
    </source>
</evidence>
<dbReference type="AlphaFoldDB" id="A0A6C0CS13"/>
<keyword evidence="1" id="KW-1133">Transmembrane helix</keyword>
<dbReference type="EMBL" id="MN739473">
    <property type="protein sequence ID" value="QHT06650.1"/>
    <property type="molecule type" value="Genomic_DNA"/>
</dbReference>
<feature type="transmembrane region" description="Helical" evidence="1">
    <location>
        <begin position="341"/>
        <end position="357"/>
    </location>
</feature>
<protein>
    <recommendedName>
        <fullName evidence="3">ATP-grasp domain-containing protein</fullName>
    </recommendedName>
</protein>
<sequence>MNFNIQDLLDKEEEWCQYMGYKNVYLDPFENHITDSAVVGDGTAYAMFPANRHVYDKLWVAKTQKLRCGRLEDLIGRENKIKYPIFIKPRWGHLSAASKNCFKINSANELAKYRDYTHMMWSDFVDGTEGMTDFILLNGRIVYQLTYSYSEKQHGFTDAWKYVSPDTSAPDEIVGWVNANIKNHTGFVNVQYRNDKIIEVGLRPARSGAYIIATDNYGLIQNIHNVIDKQYWDYSLKDNMHFKPFYVYKCYTKCPIIYLWPQKLLDLIVHSYTDMPLYEYYFEPVNNEGCVFMQFMHYDFEKGLKAKKQIEWLFMMTQVLFFIAFIVAISLIFTLKGPSRYILLTLVILMYMTRLLNPFHANYNWFKAYRQMFSDNSYMTTPEEFDKTMREIQN</sequence>
<dbReference type="Gene3D" id="3.30.470.20">
    <property type="entry name" value="ATP-grasp fold, B domain"/>
    <property type="match status" value="1"/>
</dbReference>
<keyword evidence="1" id="KW-0472">Membrane</keyword>
<dbReference type="SUPFAM" id="SSF56059">
    <property type="entry name" value="Glutathione synthetase ATP-binding domain-like"/>
    <property type="match status" value="1"/>
</dbReference>
<proteinExistence type="predicted"/>
<organism evidence="2">
    <name type="scientific">viral metagenome</name>
    <dbReference type="NCBI Taxonomy" id="1070528"/>
    <lineage>
        <taxon>unclassified sequences</taxon>
        <taxon>metagenomes</taxon>
        <taxon>organismal metagenomes</taxon>
    </lineage>
</organism>